<protein>
    <recommendedName>
        <fullName evidence="8">Major facilitator superfamily (MFS) profile domain-containing protein</fullName>
    </recommendedName>
</protein>
<comment type="subcellular location">
    <subcellularLocation>
        <location evidence="1">Membrane</location>
        <topology evidence="1">Multi-pass membrane protein</topology>
    </subcellularLocation>
</comment>
<proteinExistence type="inferred from homology"/>
<evidence type="ECO:0000256" key="3">
    <source>
        <dbReference type="ARBA" id="ARBA00022448"/>
    </source>
</evidence>
<dbReference type="InterPro" id="IPR036259">
    <property type="entry name" value="MFS_trans_sf"/>
</dbReference>
<keyword evidence="3" id="KW-0813">Transport</keyword>
<dbReference type="GO" id="GO:0000329">
    <property type="term" value="C:fungal-type vacuole membrane"/>
    <property type="evidence" value="ECO:0007669"/>
    <property type="project" value="UniProtKB-ARBA"/>
</dbReference>
<feature type="transmembrane region" description="Helical" evidence="7">
    <location>
        <begin position="317"/>
        <end position="344"/>
    </location>
</feature>
<feature type="transmembrane region" description="Helical" evidence="7">
    <location>
        <begin position="206"/>
        <end position="227"/>
    </location>
</feature>
<name>A0A8H4MB15_9EURO</name>
<evidence type="ECO:0000313" key="10">
    <source>
        <dbReference type="Proteomes" id="UP000653565"/>
    </source>
</evidence>
<keyword evidence="5 7" id="KW-1133">Transmembrane helix</keyword>
<dbReference type="SUPFAM" id="SSF103473">
    <property type="entry name" value="MFS general substrate transporter"/>
    <property type="match status" value="1"/>
</dbReference>
<feature type="transmembrane region" description="Helical" evidence="7">
    <location>
        <begin position="410"/>
        <end position="436"/>
    </location>
</feature>
<feature type="transmembrane region" description="Helical" evidence="7">
    <location>
        <begin position="115"/>
        <end position="139"/>
    </location>
</feature>
<dbReference type="OrthoDB" id="6770063at2759"/>
<feature type="domain" description="Major facilitator superfamily (MFS) profile" evidence="8">
    <location>
        <begin position="51"/>
        <end position="553"/>
    </location>
</feature>
<dbReference type="PANTHER" id="PTHR23501">
    <property type="entry name" value="MAJOR FACILITATOR SUPERFAMILY"/>
    <property type="match status" value="1"/>
</dbReference>
<dbReference type="AlphaFoldDB" id="A0A8H4MB15"/>
<evidence type="ECO:0000313" key="9">
    <source>
        <dbReference type="EMBL" id="KAF4244852.1"/>
    </source>
</evidence>
<reference evidence="9" key="2">
    <citation type="submission" date="2020-04" db="EMBL/GenBank/DDBJ databases">
        <authorList>
            <person name="Santos R.A.C."/>
            <person name="Steenwyk J.L."/>
            <person name="Rivero-Menendez O."/>
            <person name="Mead M.E."/>
            <person name="Silva L.P."/>
            <person name="Bastos R.W."/>
            <person name="Alastruey-Izquierdo A."/>
            <person name="Goldman G.H."/>
            <person name="Rokas A."/>
        </authorList>
    </citation>
    <scope>NUCLEOTIDE SEQUENCE</scope>
    <source>
        <strain evidence="9">CNM-CM6805</strain>
    </source>
</reference>
<dbReference type="CDD" id="cd17502">
    <property type="entry name" value="MFS_Azr1_MDR_like"/>
    <property type="match status" value="1"/>
</dbReference>
<gene>
    <name evidence="9" type="ORF">CNMCM6805_007314</name>
</gene>
<evidence type="ECO:0000256" key="5">
    <source>
        <dbReference type="ARBA" id="ARBA00022989"/>
    </source>
</evidence>
<dbReference type="Pfam" id="PF07690">
    <property type="entry name" value="MFS_1"/>
    <property type="match status" value="1"/>
</dbReference>
<sequence length="648" mass="70233">MSSPVCSAAGSATVPNQSDDIESALSALYEERPLLDSTDEIWAPPKGFLWVQIAIMSNVFLSGFDGTITASTYAVISSEFNAANTASWLTTSYLITSTAFQPLYGRFSDVFGRRVSFFTATITFVVGCLGCGVANDIVFLNTMRALTGIGGGGLMTMATIVNSDLIPFRRRGMYQALQNGMHGFGSICGASFGGSIVDTVGWRWCFLVQVPVGLFALITGHLVLHLPPHSQTFGQGQSFRAILQHVDLSGALLLILGLSSQLVGLSLGGNELPWSSIWVILSLMASLLLLGLFMVVEEKTPAVPLIPSRMLRGVMPVSTQIANVCVGMAAYAFLFTLPLLFQVILLDTPTKAGARLAIPSLAAPIGSLISGVVMSRWGRLAYLVRAGCLLMCIGNLLVMSIQFHDAEWKYLTYVIPASLGQGIVYPGILFTFLAAFDHTDHAVSASTVYLIRSLGTVWGVAITSAIIQNTLRSGLSKALSGIPDKWKVTSLKWSFSIIEQIRHSVSAIQDLPPDIQMAARLVYYRGIRLSFAASAGFAFIATIAALFSKETKYGKGSKVEDPFGCEEKRKAFVAMYEASRREYRIQLFTSSSERHFTHPKGGIIAKRFDSAVRSNPEGPVTPHSMKHMTRIVSEMRPQLTCFTGNDEF</sequence>
<evidence type="ECO:0000256" key="7">
    <source>
        <dbReference type="SAM" id="Phobius"/>
    </source>
</evidence>
<reference evidence="9" key="1">
    <citation type="journal article" date="2020" name="bioRxiv">
        <title>Genomic and phenotypic heterogeneity of clinical isolates of the human pathogens Aspergillus fumigatus, Aspergillus lentulus and Aspergillus fumigatiaffinis.</title>
        <authorList>
            <person name="dos Santos R.A.C."/>
            <person name="Steenwyk J.L."/>
            <person name="Rivero-Menendez O."/>
            <person name="Mead M.E."/>
            <person name="Silva L.P."/>
            <person name="Bastos R.W."/>
            <person name="Alastruey-Izquierdo A."/>
            <person name="Goldman G.H."/>
            <person name="Rokas A."/>
        </authorList>
    </citation>
    <scope>NUCLEOTIDE SEQUENCE</scope>
    <source>
        <strain evidence="9">CNM-CM6805</strain>
    </source>
</reference>
<dbReference type="InterPro" id="IPR020846">
    <property type="entry name" value="MFS_dom"/>
</dbReference>
<evidence type="ECO:0000259" key="8">
    <source>
        <dbReference type="PROSITE" id="PS50850"/>
    </source>
</evidence>
<evidence type="ECO:0000256" key="4">
    <source>
        <dbReference type="ARBA" id="ARBA00022692"/>
    </source>
</evidence>
<dbReference type="EMBL" id="JAAAPX010000004">
    <property type="protein sequence ID" value="KAF4244852.1"/>
    <property type="molecule type" value="Genomic_DNA"/>
</dbReference>
<comment type="similarity">
    <text evidence="2">Belongs to the major facilitator superfamily.</text>
</comment>
<comment type="caution">
    <text evidence="9">The sequence shown here is derived from an EMBL/GenBank/DDBJ whole genome shotgun (WGS) entry which is preliminary data.</text>
</comment>
<evidence type="ECO:0000256" key="2">
    <source>
        <dbReference type="ARBA" id="ARBA00008335"/>
    </source>
</evidence>
<dbReference type="PANTHER" id="PTHR23501:SF81">
    <property type="entry name" value="VACUOLAR BASIC AMINO ACID TRANSPORTER 2"/>
    <property type="match status" value="1"/>
</dbReference>
<keyword evidence="10" id="KW-1185">Reference proteome</keyword>
<dbReference type="FunFam" id="1.20.1250.20:FF:000670">
    <property type="entry name" value="MFS general substrate transporter"/>
    <property type="match status" value="1"/>
</dbReference>
<feature type="transmembrane region" description="Helical" evidence="7">
    <location>
        <begin position="145"/>
        <end position="168"/>
    </location>
</feature>
<feature type="transmembrane region" description="Helical" evidence="7">
    <location>
        <begin position="275"/>
        <end position="296"/>
    </location>
</feature>
<feature type="transmembrane region" description="Helical" evidence="7">
    <location>
        <begin position="180"/>
        <end position="200"/>
    </location>
</feature>
<keyword evidence="4 7" id="KW-0812">Transmembrane</keyword>
<evidence type="ECO:0000256" key="6">
    <source>
        <dbReference type="ARBA" id="ARBA00023136"/>
    </source>
</evidence>
<feature type="transmembrane region" description="Helical" evidence="7">
    <location>
        <begin position="356"/>
        <end position="375"/>
    </location>
</feature>
<evidence type="ECO:0000256" key="1">
    <source>
        <dbReference type="ARBA" id="ARBA00004141"/>
    </source>
</evidence>
<dbReference type="PROSITE" id="PS50850">
    <property type="entry name" value="MFS"/>
    <property type="match status" value="1"/>
</dbReference>
<dbReference type="Gene3D" id="1.20.1720.10">
    <property type="entry name" value="Multidrug resistance protein D"/>
    <property type="match status" value="1"/>
</dbReference>
<dbReference type="FunFam" id="1.20.1720.10:FF:000022">
    <property type="entry name" value="MFS drug transporter, putative"/>
    <property type="match status" value="1"/>
</dbReference>
<accession>A0A8H4MB15</accession>
<feature type="transmembrane region" description="Helical" evidence="7">
    <location>
        <begin position="527"/>
        <end position="548"/>
    </location>
</feature>
<dbReference type="InterPro" id="IPR011701">
    <property type="entry name" value="MFS"/>
</dbReference>
<dbReference type="Proteomes" id="UP000653565">
    <property type="component" value="Unassembled WGS sequence"/>
</dbReference>
<dbReference type="Gene3D" id="1.20.1250.20">
    <property type="entry name" value="MFS general substrate transporter like domains"/>
    <property type="match status" value="1"/>
</dbReference>
<keyword evidence="6 7" id="KW-0472">Membrane</keyword>
<feature type="transmembrane region" description="Helical" evidence="7">
    <location>
        <begin position="382"/>
        <end position="404"/>
    </location>
</feature>
<dbReference type="GO" id="GO:0015174">
    <property type="term" value="F:basic amino acid transmembrane transporter activity"/>
    <property type="evidence" value="ECO:0007669"/>
    <property type="project" value="TreeGrafter"/>
</dbReference>
<feature type="transmembrane region" description="Helical" evidence="7">
    <location>
        <begin position="448"/>
        <end position="467"/>
    </location>
</feature>
<organism evidence="9 10">
    <name type="scientific">Aspergillus fumigatiaffinis</name>
    <dbReference type="NCBI Taxonomy" id="340414"/>
    <lineage>
        <taxon>Eukaryota</taxon>
        <taxon>Fungi</taxon>
        <taxon>Dikarya</taxon>
        <taxon>Ascomycota</taxon>
        <taxon>Pezizomycotina</taxon>
        <taxon>Eurotiomycetes</taxon>
        <taxon>Eurotiomycetidae</taxon>
        <taxon>Eurotiales</taxon>
        <taxon>Aspergillaceae</taxon>
        <taxon>Aspergillus</taxon>
        <taxon>Aspergillus subgen. Fumigati</taxon>
    </lineage>
</organism>